<dbReference type="Proteomes" id="UP000095751">
    <property type="component" value="Unassembled WGS sequence"/>
</dbReference>
<dbReference type="InterPro" id="IPR011765">
    <property type="entry name" value="Pept_M16_N"/>
</dbReference>
<evidence type="ECO:0000256" key="8">
    <source>
        <dbReference type="RuleBase" id="RU004447"/>
    </source>
</evidence>
<comment type="cofactor">
    <cofactor evidence="1">
        <name>Zn(2+)</name>
        <dbReference type="ChEBI" id="CHEBI:29105"/>
    </cofactor>
</comment>
<name>A0A1E7FJJ9_9STRA</name>
<dbReference type="PROSITE" id="PS00143">
    <property type="entry name" value="INSULINASE"/>
    <property type="match status" value="1"/>
</dbReference>
<feature type="domain" description="Peptidase M16 C-terminal" evidence="10">
    <location>
        <begin position="215"/>
        <end position="411"/>
    </location>
</feature>
<evidence type="ECO:0000313" key="14">
    <source>
        <dbReference type="Proteomes" id="UP000095751"/>
    </source>
</evidence>
<dbReference type="OrthoDB" id="952271at2759"/>
<dbReference type="FunFam" id="3.30.830.10:FF:000005">
    <property type="entry name" value="nardilysin isoform X1"/>
    <property type="match status" value="1"/>
</dbReference>
<dbReference type="Pfam" id="PF22456">
    <property type="entry name" value="PqqF-like_C_4"/>
    <property type="match status" value="1"/>
</dbReference>
<evidence type="ECO:0000259" key="11">
    <source>
        <dbReference type="Pfam" id="PF16187"/>
    </source>
</evidence>
<dbReference type="InterPro" id="IPR054734">
    <property type="entry name" value="PqqF-like_C_4"/>
</dbReference>
<dbReference type="PANTHER" id="PTHR43690">
    <property type="entry name" value="NARDILYSIN"/>
    <property type="match status" value="1"/>
</dbReference>
<evidence type="ECO:0000259" key="12">
    <source>
        <dbReference type="Pfam" id="PF22456"/>
    </source>
</evidence>
<protein>
    <submittedName>
        <fullName evidence="13">Peptidase_M16-domain-containing protein</fullName>
    </submittedName>
</protein>
<dbReference type="Pfam" id="PF00675">
    <property type="entry name" value="Peptidase_M16"/>
    <property type="match status" value="1"/>
</dbReference>
<organism evidence="13 14">
    <name type="scientific">Fragilariopsis cylindrus CCMP1102</name>
    <dbReference type="NCBI Taxonomy" id="635003"/>
    <lineage>
        <taxon>Eukaryota</taxon>
        <taxon>Sar</taxon>
        <taxon>Stramenopiles</taxon>
        <taxon>Ochrophyta</taxon>
        <taxon>Bacillariophyta</taxon>
        <taxon>Bacillariophyceae</taxon>
        <taxon>Bacillariophycidae</taxon>
        <taxon>Bacillariales</taxon>
        <taxon>Bacillariaceae</taxon>
        <taxon>Fragilariopsis</taxon>
    </lineage>
</organism>
<dbReference type="GO" id="GO:0051603">
    <property type="term" value="P:proteolysis involved in protein catabolic process"/>
    <property type="evidence" value="ECO:0007669"/>
    <property type="project" value="TreeGrafter"/>
</dbReference>
<keyword evidence="4" id="KW-0479">Metal-binding</keyword>
<dbReference type="InParanoid" id="A0A1E7FJJ9"/>
<dbReference type="GO" id="GO:0005829">
    <property type="term" value="C:cytosol"/>
    <property type="evidence" value="ECO:0007669"/>
    <property type="project" value="TreeGrafter"/>
</dbReference>
<comment type="similarity">
    <text evidence="2 8">Belongs to the peptidase M16 family.</text>
</comment>
<evidence type="ECO:0000256" key="5">
    <source>
        <dbReference type="ARBA" id="ARBA00022801"/>
    </source>
</evidence>
<gene>
    <name evidence="13" type="ORF">FRACYDRAFT_206890</name>
</gene>
<evidence type="ECO:0000256" key="6">
    <source>
        <dbReference type="ARBA" id="ARBA00022833"/>
    </source>
</evidence>
<reference evidence="13 14" key="1">
    <citation type="submission" date="2016-09" db="EMBL/GenBank/DDBJ databases">
        <title>Extensive genetic diversity and differential bi-allelic expression allows diatom success in the polar Southern Ocean.</title>
        <authorList>
            <consortium name="DOE Joint Genome Institute"/>
            <person name="Mock T."/>
            <person name="Otillar R.P."/>
            <person name="Strauss J."/>
            <person name="Dupont C."/>
            <person name="Frickenhaus S."/>
            <person name="Maumus F."/>
            <person name="Mcmullan M."/>
            <person name="Sanges R."/>
            <person name="Schmutz J."/>
            <person name="Toseland A."/>
            <person name="Valas R."/>
            <person name="Veluchamy A."/>
            <person name="Ward B.J."/>
            <person name="Allen A."/>
            <person name="Barry K."/>
            <person name="Falciatore A."/>
            <person name="Ferrante M."/>
            <person name="Fortunato A.E."/>
            <person name="Gloeckner G."/>
            <person name="Gruber A."/>
            <person name="Hipkin R."/>
            <person name="Janech M."/>
            <person name="Kroth P."/>
            <person name="Leese F."/>
            <person name="Lindquist E."/>
            <person name="Lyon B.R."/>
            <person name="Martin J."/>
            <person name="Mayer C."/>
            <person name="Parker M."/>
            <person name="Quesneville H."/>
            <person name="Raymond J."/>
            <person name="Uhlig C."/>
            <person name="Valentin K.U."/>
            <person name="Worden A.Z."/>
            <person name="Armbrust E.V."/>
            <person name="Bowler C."/>
            <person name="Green B."/>
            <person name="Moulton V."/>
            <person name="Van Oosterhout C."/>
            <person name="Grigoriev I."/>
        </authorList>
    </citation>
    <scope>NUCLEOTIDE SEQUENCE [LARGE SCALE GENOMIC DNA]</scope>
    <source>
        <strain evidence="13 14">CCMP1102</strain>
    </source>
</reference>
<evidence type="ECO:0000256" key="1">
    <source>
        <dbReference type="ARBA" id="ARBA00001947"/>
    </source>
</evidence>
<dbReference type="SUPFAM" id="SSF63411">
    <property type="entry name" value="LuxS/MPP-like metallohydrolase"/>
    <property type="match status" value="4"/>
</dbReference>
<dbReference type="Gene3D" id="3.30.830.10">
    <property type="entry name" value="Metalloenzyme, LuxS/M16 peptidase-like"/>
    <property type="match status" value="4"/>
</dbReference>
<dbReference type="GO" id="GO:0043171">
    <property type="term" value="P:peptide catabolic process"/>
    <property type="evidence" value="ECO:0007669"/>
    <property type="project" value="TreeGrafter"/>
</dbReference>
<keyword evidence="14" id="KW-1185">Reference proteome</keyword>
<dbReference type="FunFam" id="3.30.830.10:FF:000012">
    <property type="entry name" value="Protease 3"/>
    <property type="match status" value="1"/>
</dbReference>
<accession>A0A1E7FJJ9</accession>
<evidence type="ECO:0000259" key="9">
    <source>
        <dbReference type="Pfam" id="PF00675"/>
    </source>
</evidence>
<dbReference type="InterPro" id="IPR050626">
    <property type="entry name" value="Peptidase_M16"/>
</dbReference>
<keyword evidence="3" id="KW-0645">Protease</keyword>
<keyword evidence="6" id="KW-0862">Zinc</keyword>
<dbReference type="InterPro" id="IPR032632">
    <property type="entry name" value="Peptidase_M16_M"/>
</dbReference>
<evidence type="ECO:0000313" key="13">
    <source>
        <dbReference type="EMBL" id="OEU18328.1"/>
    </source>
</evidence>
<evidence type="ECO:0000256" key="4">
    <source>
        <dbReference type="ARBA" id="ARBA00022723"/>
    </source>
</evidence>
<evidence type="ECO:0000256" key="7">
    <source>
        <dbReference type="ARBA" id="ARBA00023049"/>
    </source>
</evidence>
<dbReference type="InterPro" id="IPR011249">
    <property type="entry name" value="Metalloenz_LuxS/M16"/>
</dbReference>
<dbReference type="Pfam" id="PF05193">
    <property type="entry name" value="Peptidase_M16_C"/>
    <property type="match status" value="1"/>
</dbReference>
<feature type="domain" description="Peptidase M16 N-terminal" evidence="9">
    <location>
        <begin position="40"/>
        <end position="172"/>
    </location>
</feature>
<dbReference type="PANTHER" id="PTHR43690:SF18">
    <property type="entry name" value="INSULIN-DEGRADING ENZYME-RELATED"/>
    <property type="match status" value="1"/>
</dbReference>
<keyword evidence="7" id="KW-0482">Metalloprotease</keyword>
<feature type="domain" description="Coenzyme PQQ synthesis protein F-like C-terminal lobe" evidence="12">
    <location>
        <begin position="864"/>
        <end position="963"/>
    </location>
</feature>
<dbReference type="InterPro" id="IPR007863">
    <property type="entry name" value="Peptidase_M16_C"/>
</dbReference>
<feature type="domain" description="Peptidase M16 middle/third" evidence="11">
    <location>
        <begin position="419"/>
        <end position="729"/>
    </location>
</feature>
<evidence type="ECO:0000256" key="2">
    <source>
        <dbReference type="ARBA" id="ARBA00007261"/>
    </source>
</evidence>
<dbReference type="InterPro" id="IPR001431">
    <property type="entry name" value="Pept_M16_Zn_BS"/>
</dbReference>
<dbReference type="Pfam" id="PF16187">
    <property type="entry name" value="Peptidase_M16_M"/>
    <property type="match status" value="1"/>
</dbReference>
<dbReference type="GO" id="GO:0005739">
    <property type="term" value="C:mitochondrion"/>
    <property type="evidence" value="ECO:0007669"/>
    <property type="project" value="TreeGrafter"/>
</dbReference>
<dbReference type="EMBL" id="KV784356">
    <property type="protein sequence ID" value="OEU18328.1"/>
    <property type="molecule type" value="Genomic_DNA"/>
</dbReference>
<keyword evidence="5" id="KW-0378">Hydrolase</keyword>
<sequence length="1097" mass="124390">MSSTTESTEIEIEIPSVDKREYKHITLGNKDNGSCCKLDVLLISDIATDKASAAIDINIGQLCDPILSPGIAHFLEHMLFIGTKKYPIENDYDSFLQKNGGSSNAFTDLEHTNYYFDIQHNCLEGAFDRFAQCFIAPLFTESALEREVQAVDSEHAKNLMTDQWRLFQLSKTKLVNGNGSGNSGENGHPFGGFGSGNAESLPTAPVVSGNGTHIREQLLDFFQVNYRKSLSLYKLVILGRESLDELEDMVQKYFGELVEIFEEKQEKLESSQVIVTKEMLRNELYPSPKHWYVPQRLHIIPISQIHSLELQFPIREIISLYQTKPTRYLSHLLGHEGKGSLLSYLKNQKQYVTELYADDGSKSCHDFSIFTIHMELTLHGLTNVNEIITIVFGYIHLLQSEGPKEWIHNESQIISETQFQFLSQRNPMDYTCSLAGRMQNYPSNHYLSGPYKTFDTNNDWSSTTSTLIEECLNALNPDNMLILLSSPTFDNDNGDEDNDKKEPSVCTEVEPWYGTKYSTIELLETSMNTWKSIQHTTYPELQLPEVNDMIATDLTLLHESNENDQPQCIHQDSNMTIWYKPDNVFDMPKVNIMIRFTSGQGSFSPHQSIAAQIFTELVEEQCNEFSYEATMAGLHCDISPSSGSGIELQISGYNHKAHVLVEKLIDTIMDLLNNKEDNNDHITELFDRVKYKIEQSIQSFLVGQPYQHSIYGGDLILASQGTTTIDDKLIALNSITLQDVITFGNIFMKFCQLDSLVHGNVSAQHTYDIINMVWKKTRQQDGQQKQPEEASAVVEVVTPIIRTPLEKRVIQLNNSDSSSSSSSPSPSYLYRFAEFNEANTNSCVAIILQMGILEMKSNAMLAFINHLIREPAFNQLRTEEQLGYIVHTSVKTSGDHIKGLLVLIQSDSFNPNHVEERIELFLMNYRQKLVDMSESDFQTHVDAMVASFLEKNKNLGEESSRYWHVILNKTYEFSRYKNLAEHVKMLKKLDMLRFYDKYVAMNAPCRRKLCVHVVAKQHEDEDEDGGGTAVAAETALAAADKEKKMGGEVEEMKEPEVKTDAAAVIRIDNPIDFRHSMPLYPMPIKANVDVVDVGINK</sequence>
<dbReference type="GO" id="GO:0046872">
    <property type="term" value="F:metal ion binding"/>
    <property type="evidence" value="ECO:0007669"/>
    <property type="project" value="UniProtKB-KW"/>
</dbReference>
<evidence type="ECO:0000259" key="10">
    <source>
        <dbReference type="Pfam" id="PF05193"/>
    </source>
</evidence>
<dbReference type="AlphaFoldDB" id="A0A1E7FJJ9"/>
<evidence type="ECO:0000256" key="3">
    <source>
        <dbReference type="ARBA" id="ARBA00022670"/>
    </source>
</evidence>
<dbReference type="KEGG" id="fcy:FRACYDRAFT_206890"/>
<dbReference type="GO" id="GO:0004222">
    <property type="term" value="F:metalloendopeptidase activity"/>
    <property type="evidence" value="ECO:0007669"/>
    <property type="project" value="InterPro"/>
</dbReference>
<proteinExistence type="inferred from homology"/>